<dbReference type="PANTHER" id="PTHR22594:SF34">
    <property type="entry name" value="ASPARAGINE--TRNA LIGASE, MITOCHONDRIAL-RELATED"/>
    <property type="match status" value="1"/>
</dbReference>
<keyword evidence="2" id="KW-0547">Nucleotide-binding</keyword>
<accession>A0A813UUQ7</accession>
<keyword evidence="3" id="KW-0067">ATP-binding</keyword>
<organism evidence="7 8">
    <name type="scientific">Brachionus calyciflorus</name>
    <dbReference type="NCBI Taxonomy" id="104777"/>
    <lineage>
        <taxon>Eukaryota</taxon>
        <taxon>Metazoa</taxon>
        <taxon>Spiralia</taxon>
        <taxon>Gnathifera</taxon>
        <taxon>Rotifera</taxon>
        <taxon>Eurotatoria</taxon>
        <taxon>Monogononta</taxon>
        <taxon>Pseudotrocha</taxon>
        <taxon>Ploima</taxon>
        <taxon>Brachionidae</taxon>
        <taxon>Brachionus</taxon>
    </lineage>
</organism>
<reference evidence="7" key="1">
    <citation type="submission" date="2021-02" db="EMBL/GenBank/DDBJ databases">
        <authorList>
            <person name="Nowell W R."/>
        </authorList>
    </citation>
    <scope>NUCLEOTIDE SEQUENCE</scope>
    <source>
        <strain evidence="7">Ploen Becks lab</strain>
    </source>
</reference>
<evidence type="ECO:0000256" key="4">
    <source>
        <dbReference type="ARBA" id="ARBA00022917"/>
    </source>
</evidence>
<dbReference type="GO" id="GO:0005739">
    <property type="term" value="C:mitochondrion"/>
    <property type="evidence" value="ECO:0007669"/>
    <property type="project" value="TreeGrafter"/>
</dbReference>
<dbReference type="PANTHER" id="PTHR22594">
    <property type="entry name" value="ASPARTYL/LYSYL-TRNA SYNTHETASE"/>
    <property type="match status" value="1"/>
</dbReference>
<gene>
    <name evidence="7" type="ORF">OXX778_LOCUS7966</name>
</gene>
<evidence type="ECO:0000259" key="6">
    <source>
        <dbReference type="PROSITE" id="PS50862"/>
    </source>
</evidence>
<dbReference type="AlphaFoldDB" id="A0A813UUQ7"/>
<dbReference type="PRINTS" id="PR01042">
    <property type="entry name" value="TRNASYNTHASP"/>
</dbReference>
<evidence type="ECO:0000313" key="8">
    <source>
        <dbReference type="Proteomes" id="UP000663879"/>
    </source>
</evidence>
<dbReference type="GO" id="GO:0005524">
    <property type="term" value="F:ATP binding"/>
    <property type="evidence" value="ECO:0007669"/>
    <property type="project" value="UniProtKB-KW"/>
</dbReference>
<dbReference type="OrthoDB" id="360585at2759"/>
<proteinExistence type="predicted"/>
<dbReference type="PROSITE" id="PS50862">
    <property type="entry name" value="AA_TRNA_LIGASE_II"/>
    <property type="match status" value="1"/>
</dbReference>
<keyword evidence="1" id="KW-0436">Ligase</keyword>
<keyword evidence="8" id="KW-1185">Reference proteome</keyword>
<evidence type="ECO:0000256" key="5">
    <source>
        <dbReference type="ARBA" id="ARBA00023146"/>
    </source>
</evidence>
<comment type="caution">
    <text evidence="7">The sequence shown here is derived from an EMBL/GenBank/DDBJ whole genome shotgun (WGS) entry which is preliminary data.</text>
</comment>
<sequence>MKFRSELVSSIHNFFYQNNFTQVHTPIITSNNCEGGCETFQVTLNDYDRGLEIIKKDSINQMDELNSRHFFSKPVYLTASAQLHLETMTTSLGNVYTLSPTFRAEKSMTRHHLAEFYMLEAEMIDMNSLDQILDLTENFLKQVSLKTYDVFDKNLLHLILNKNKPKTSGLEYIEKITNTFNSKKFVRITYQEALDILNKLLNTKKYSKLIKKKIEFGEDMNKEQEKLLVEYFQDTPVFVTKYPKSIKPFYMRQSEDNEKLVENFDLLAPHVGEIIGGSLREHRIDLLNDAIKNQDLEPQVFDLYLETKKFGAMRMGGWGLGLERFMQFLINIENIRDVSSFPRSLYNCKM</sequence>
<evidence type="ECO:0000313" key="7">
    <source>
        <dbReference type="EMBL" id="CAF0831040.1"/>
    </source>
</evidence>
<dbReference type="InterPro" id="IPR006195">
    <property type="entry name" value="aa-tRNA-synth_II"/>
</dbReference>
<dbReference type="GO" id="GO:0006421">
    <property type="term" value="P:asparaginyl-tRNA aminoacylation"/>
    <property type="evidence" value="ECO:0007669"/>
    <property type="project" value="TreeGrafter"/>
</dbReference>
<dbReference type="Proteomes" id="UP000663879">
    <property type="component" value="Unassembled WGS sequence"/>
</dbReference>
<feature type="domain" description="Aminoacyl-transfer RNA synthetases class-II family profile" evidence="6">
    <location>
        <begin position="1"/>
        <end position="342"/>
    </location>
</feature>
<dbReference type="Pfam" id="PF00152">
    <property type="entry name" value="tRNA-synt_2"/>
    <property type="match status" value="1"/>
</dbReference>
<dbReference type="SUPFAM" id="SSF55681">
    <property type="entry name" value="Class II aaRS and biotin synthetases"/>
    <property type="match status" value="1"/>
</dbReference>
<dbReference type="EMBL" id="CAJNOC010001060">
    <property type="protein sequence ID" value="CAF0831040.1"/>
    <property type="molecule type" value="Genomic_DNA"/>
</dbReference>
<evidence type="ECO:0000256" key="2">
    <source>
        <dbReference type="ARBA" id="ARBA00022741"/>
    </source>
</evidence>
<dbReference type="InterPro" id="IPR004364">
    <property type="entry name" value="Aa-tRNA-synt_II"/>
</dbReference>
<keyword evidence="4" id="KW-0648">Protein biosynthesis</keyword>
<evidence type="ECO:0000256" key="3">
    <source>
        <dbReference type="ARBA" id="ARBA00022840"/>
    </source>
</evidence>
<evidence type="ECO:0000256" key="1">
    <source>
        <dbReference type="ARBA" id="ARBA00022598"/>
    </source>
</evidence>
<name>A0A813UUQ7_9BILA</name>
<dbReference type="InterPro" id="IPR002312">
    <property type="entry name" value="Asp/Asn-tRNA-synth_IIb"/>
</dbReference>
<dbReference type="InterPro" id="IPR045864">
    <property type="entry name" value="aa-tRNA-synth_II/BPL/LPL"/>
</dbReference>
<keyword evidence="5" id="KW-0030">Aminoacyl-tRNA synthetase</keyword>
<dbReference type="GO" id="GO:0004816">
    <property type="term" value="F:asparagine-tRNA ligase activity"/>
    <property type="evidence" value="ECO:0007669"/>
    <property type="project" value="TreeGrafter"/>
</dbReference>
<dbReference type="Gene3D" id="3.30.930.10">
    <property type="entry name" value="Bira Bifunctional Protein, Domain 2"/>
    <property type="match status" value="1"/>
</dbReference>
<protein>
    <recommendedName>
        <fullName evidence="6">Aminoacyl-transfer RNA synthetases class-II family profile domain-containing protein</fullName>
    </recommendedName>
</protein>